<evidence type="ECO:0000256" key="1">
    <source>
        <dbReference type="SAM" id="MobiDB-lite"/>
    </source>
</evidence>
<proteinExistence type="predicted"/>
<name>A0A2S9YAC2_9BACT</name>
<protein>
    <submittedName>
        <fullName evidence="2">Uncharacterized protein</fullName>
    </submittedName>
</protein>
<feature type="compositionally biased region" description="Polar residues" evidence="1">
    <location>
        <begin position="31"/>
        <end position="41"/>
    </location>
</feature>
<feature type="compositionally biased region" description="Polar residues" evidence="1">
    <location>
        <begin position="1"/>
        <end position="12"/>
    </location>
</feature>
<feature type="compositionally biased region" description="Basic and acidic residues" evidence="1">
    <location>
        <begin position="86"/>
        <end position="98"/>
    </location>
</feature>
<evidence type="ECO:0000313" key="3">
    <source>
        <dbReference type="Proteomes" id="UP000238823"/>
    </source>
</evidence>
<dbReference type="AlphaFoldDB" id="A0A2S9YAC2"/>
<organism evidence="2 3">
    <name type="scientific">Enhygromyxa salina</name>
    <dbReference type="NCBI Taxonomy" id="215803"/>
    <lineage>
        <taxon>Bacteria</taxon>
        <taxon>Pseudomonadati</taxon>
        <taxon>Myxococcota</taxon>
        <taxon>Polyangia</taxon>
        <taxon>Nannocystales</taxon>
        <taxon>Nannocystaceae</taxon>
        <taxon>Enhygromyxa</taxon>
    </lineage>
</organism>
<gene>
    <name evidence="2" type="ORF">ENSA7_56220</name>
</gene>
<dbReference type="Proteomes" id="UP000238823">
    <property type="component" value="Unassembled WGS sequence"/>
</dbReference>
<feature type="region of interest" description="Disordered" evidence="1">
    <location>
        <begin position="1"/>
        <end position="41"/>
    </location>
</feature>
<feature type="region of interest" description="Disordered" evidence="1">
    <location>
        <begin position="86"/>
        <end position="134"/>
    </location>
</feature>
<comment type="caution">
    <text evidence="2">The sequence shown here is derived from an EMBL/GenBank/DDBJ whole genome shotgun (WGS) entry which is preliminary data.</text>
</comment>
<sequence length="238" mass="25758">MATNTRATNPTNEALAVREPDQLAEPDQAASLAQPTPTGMTKWQKAGVGAGVVGATGLAAFGLYRLGTFMGWWGGSTLIVIDDEKRPDKKTDDKKADDTPTDGGESNSRDRAIGKPPNVSGDREGYNTQRYPHPGSVRLTMTGLGYKVEYNNETLVPNNKPHPEVTKFQNDWNRVIRGLDSGKVKFPSTVSDPSKLKPFRGLLDADGIPGKNTLNAMEIAFNNSLKNLMKWSSLVGQA</sequence>
<dbReference type="EMBL" id="PVNL01000114">
    <property type="protein sequence ID" value="PRQ02049.1"/>
    <property type="molecule type" value="Genomic_DNA"/>
</dbReference>
<evidence type="ECO:0000313" key="2">
    <source>
        <dbReference type="EMBL" id="PRQ02049.1"/>
    </source>
</evidence>
<dbReference type="RefSeq" id="WP_181234203.1">
    <property type="nucleotide sequence ID" value="NZ_PVNL01000114.1"/>
</dbReference>
<accession>A0A2S9YAC2</accession>
<reference evidence="2 3" key="1">
    <citation type="submission" date="2018-03" db="EMBL/GenBank/DDBJ databases">
        <title>Draft Genome Sequences of the Obligatory Marine Myxobacteria Enhygromyxa salina SWB007.</title>
        <authorList>
            <person name="Poehlein A."/>
            <person name="Moghaddam J.A."/>
            <person name="Harms H."/>
            <person name="Alanjari M."/>
            <person name="Koenig G.M."/>
            <person name="Daniel R."/>
            <person name="Schaeberle T.F."/>
        </authorList>
    </citation>
    <scope>NUCLEOTIDE SEQUENCE [LARGE SCALE GENOMIC DNA]</scope>
    <source>
        <strain evidence="2 3">SWB007</strain>
    </source>
</reference>